<dbReference type="InterPro" id="IPR036852">
    <property type="entry name" value="Peptidase_S8/S53_dom_sf"/>
</dbReference>
<dbReference type="OrthoDB" id="409122at2759"/>
<dbReference type="SMART" id="SM00944">
    <property type="entry name" value="Pro-kuma_activ"/>
    <property type="match status" value="1"/>
</dbReference>
<name>S8AG12_DACHA</name>
<evidence type="ECO:0000256" key="8">
    <source>
        <dbReference type="ARBA" id="ARBA00022825"/>
    </source>
</evidence>
<comment type="cofactor">
    <cofactor evidence="11">
        <name>Ca(2+)</name>
        <dbReference type="ChEBI" id="CHEBI:29108"/>
    </cofactor>
    <text evidence="11">Binds 1 Ca(2+) ion per subunit.</text>
</comment>
<keyword evidence="14" id="KW-1185">Reference proteome</keyword>
<dbReference type="InterPro" id="IPR030400">
    <property type="entry name" value="Sedolisin_dom"/>
</dbReference>
<evidence type="ECO:0000313" key="14">
    <source>
        <dbReference type="Proteomes" id="UP000015100"/>
    </source>
</evidence>
<feature type="binding site" evidence="11">
    <location>
        <position position="517"/>
    </location>
    <ligand>
        <name>Ca(2+)</name>
        <dbReference type="ChEBI" id="CHEBI:29108"/>
    </ligand>
</feature>
<keyword evidence="9 11" id="KW-0106">Calcium</keyword>
<dbReference type="GO" id="GO:0006508">
    <property type="term" value="P:proteolysis"/>
    <property type="evidence" value="ECO:0007669"/>
    <property type="project" value="UniProtKB-KW"/>
</dbReference>
<dbReference type="InterPro" id="IPR000209">
    <property type="entry name" value="Peptidase_S8/S53_dom"/>
</dbReference>
<evidence type="ECO:0000256" key="7">
    <source>
        <dbReference type="ARBA" id="ARBA00022801"/>
    </source>
</evidence>
<keyword evidence="5 11" id="KW-0645">Protease</keyword>
<comment type="function">
    <text evidence="2">Secreted tripeptidyl-peptidase which degrades proteins at acidic pHs and is involved in virulence.</text>
</comment>
<keyword evidence="10" id="KW-0865">Zymogen</keyword>
<dbReference type="SUPFAM" id="SSF54897">
    <property type="entry name" value="Protease propeptides/inhibitors"/>
    <property type="match status" value="1"/>
</dbReference>
<evidence type="ECO:0000256" key="11">
    <source>
        <dbReference type="PROSITE-ProRule" id="PRU01032"/>
    </source>
</evidence>
<feature type="active site" description="Charge relay system" evidence="11">
    <location>
        <position position="268"/>
    </location>
</feature>
<evidence type="ECO:0000256" key="9">
    <source>
        <dbReference type="ARBA" id="ARBA00022837"/>
    </source>
</evidence>
<evidence type="ECO:0000256" key="1">
    <source>
        <dbReference type="ARBA" id="ARBA00001910"/>
    </source>
</evidence>
<keyword evidence="6 11" id="KW-0479">Metal-binding</keyword>
<dbReference type="EMBL" id="AQGS01000153">
    <property type="protein sequence ID" value="EPS41794.1"/>
    <property type="molecule type" value="Genomic_DNA"/>
</dbReference>
<dbReference type="Pfam" id="PF09286">
    <property type="entry name" value="Pro-kuma_activ"/>
    <property type="match status" value="1"/>
</dbReference>
<dbReference type="GO" id="GO:0046872">
    <property type="term" value="F:metal ion binding"/>
    <property type="evidence" value="ECO:0007669"/>
    <property type="project" value="UniProtKB-UniRule"/>
</dbReference>
<dbReference type="InterPro" id="IPR050819">
    <property type="entry name" value="Tripeptidyl-peptidase_I"/>
</dbReference>
<dbReference type="PANTHER" id="PTHR14218">
    <property type="entry name" value="PROTEASE S8 TRIPEPTIDYL PEPTIDASE I CLN2"/>
    <property type="match status" value="1"/>
</dbReference>
<gene>
    <name evidence="13" type="ORF">H072_4295</name>
</gene>
<dbReference type="GO" id="GO:0004252">
    <property type="term" value="F:serine-type endopeptidase activity"/>
    <property type="evidence" value="ECO:0007669"/>
    <property type="project" value="UniProtKB-UniRule"/>
</dbReference>
<dbReference type="OMA" id="NNITAQT"/>
<feature type="binding site" evidence="11">
    <location>
        <position position="543"/>
    </location>
    <ligand>
        <name>Ca(2+)</name>
        <dbReference type="ChEBI" id="CHEBI:29108"/>
    </ligand>
</feature>
<feature type="active site" description="Charge relay system" evidence="11">
    <location>
        <position position="272"/>
    </location>
</feature>
<evidence type="ECO:0000256" key="2">
    <source>
        <dbReference type="ARBA" id="ARBA00002451"/>
    </source>
</evidence>
<dbReference type="AlphaFoldDB" id="S8AG12"/>
<dbReference type="Proteomes" id="UP000015100">
    <property type="component" value="Unassembled WGS sequence"/>
</dbReference>
<dbReference type="PANTHER" id="PTHR14218:SF10">
    <property type="entry name" value="PEPTIDASE S53 DOMAIN-CONTAINING PROTEIN"/>
    <property type="match status" value="1"/>
</dbReference>
<evidence type="ECO:0000313" key="13">
    <source>
        <dbReference type="EMBL" id="EPS41794.1"/>
    </source>
</evidence>
<evidence type="ECO:0000256" key="4">
    <source>
        <dbReference type="ARBA" id="ARBA00012462"/>
    </source>
</evidence>
<sequence>MLEDIASSWTQLPDVIERTSPIELTIHLTQPSENLQAFEKALIDISTPEHISYGKHLAQSQINTMLRPFANTSDLVQNWLKDMSLNNFAFGSDWIAFNTTIEKAESLLQTTYRVFKNEATNETVIRTLSYSLPVDLHWCVDLIEPTNDFPFRKRKTIRPRTDPTVSKSGIQKYGNLDRNPSSGSAITPVRLAELYGYSDYTPANAENNKVGVLGFQKQIAQESDLVLFLAAYAADKTNASFNCVAAAKGKCYQRSTYTGDPKDIKSGEANLDLQYTVSGTYPYENIYYQFGCVSDVKTLNYLLALESLPQTISISWGIEERFTSKRLARKICNKYAQLGARGVSVLVASGDDGVGDESDTWCKKKKGNARVIKFLPEFPSTCPFVTSVGSTDLDPEQASSFSGGGFSWYFDRPNYQDDMVNRYLTEFGLDDVASNRDYFKTSGRAYPDVTAVGNGYCIVNKGAKKCDVFGTSASTPAFASIIALLNGERLSSGKSSLGFLNPWLYKSLYEAGGLRDIVQGRMEGCLKTKPEGTLGFSAVKGWDPATGLGSPRFKTMKANMM</sequence>
<evidence type="ECO:0000256" key="3">
    <source>
        <dbReference type="ARBA" id="ARBA00004239"/>
    </source>
</evidence>
<dbReference type="GO" id="GO:0005576">
    <property type="term" value="C:extracellular region"/>
    <property type="evidence" value="ECO:0007669"/>
    <property type="project" value="UniProtKB-SubCell"/>
</dbReference>
<organism evidence="13 14">
    <name type="scientific">Dactylellina haptotyla (strain CBS 200.50)</name>
    <name type="common">Nematode-trapping fungus</name>
    <name type="synonym">Monacrosporium haptotylum</name>
    <dbReference type="NCBI Taxonomy" id="1284197"/>
    <lineage>
        <taxon>Eukaryota</taxon>
        <taxon>Fungi</taxon>
        <taxon>Dikarya</taxon>
        <taxon>Ascomycota</taxon>
        <taxon>Pezizomycotina</taxon>
        <taxon>Orbiliomycetes</taxon>
        <taxon>Orbiliales</taxon>
        <taxon>Orbiliaceae</taxon>
        <taxon>Dactylellina</taxon>
    </lineage>
</organism>
<comment type="subcellular location">
    <subcellularLocation>
        <location evidence="3">Secreted</location>
        <location evidence="3">Extracellular space</location>
    </subcellularLocation>
</comment>
<feature type="active site" description="Charge relay system" evidence="11">
    <location>
        <position position="472"/>
    </location>
</feature>
<dbReference type="Pfam" id="PF00082">
    <property type="entry name" value="Peptidase_S8"/>
    <property type="match status" value="1"/>
</dbReference>
<feature type="binding site" evidence="11">
    <location>
        <position position="516"/>
    </location>
    <ligand>
        <name>Ca(2+)</name>
        <dbReference type="ChEBI" id="CHEBI:29108"/>
    </ligand>
</feature>
<accession>S8AG12</accession>
<keyword evidence="7 11" id="KW-0378">Hydrolase</keyword>
<dbReference type="SUPFAM" id="SSF52743">
    <property type="entry name" value="Subtilisin-like"/>
    <property type="match status" value="1"/>
</dbReference>
<dbReference type="Gene3D" id="3.40.50.200">
    <property type="entry name" value="Peptidase S8/S53 domain"/>
    <property type="match status" value="1"/>
</dbReference>
<dbReference type="CDD" id="cd04056">
    <property type="entry name" value="Peptidases_S53"/>
    <property type="match status" value="1"/>
</dbReference>
<dbReference type="EC" id="3.4.14.10" evidence="4"/>
<dbReference type="STRING" id="1284197.S8AG12"/>
<evidence type="ECO:0000256" key="6">
    <source>
        <dbReference type="ARBA" id="ARBA00022723"/>
    </source>
</evidence>
<dbReference type="GO" id="GO:0008240">
    <property type="term" value="F:tripeptidyl-peptidase activity"/>
    <property type="evidence" value="ECO:0007669"/>
    <property type="project" value="UniProtKB-EC"/>
</dbReference>
<evidence type="ECO:0000259" key="12">
    <source>
        <dbReference type="PROSITE" id="PS51695"/>
    </source>
</evidence>
<evidence type="ECO:0000256" key="10">
    <source>
        <dbReference type="ARBA" id="ARBA00023145"/>
    </source>
</evidence>
<reference evidence="14" key="2">
    <citation type="submission" date="2013-04" db="EMBL/GenBank/DDBJ databases">
        <title>Genomic mechanisms accounting for the adaptation to parasitism in nematode-trapping fungi.</title>
        <authorList>
            <person name="Ahren D.G."/>
        </authorList>
    </citation>
    <scope>NUCLEOTIDE SEQUENCE [LARGE SCALE GENOMIC DNA]</scope>
    <source>
        <strain evidence="14">CBS 200.50</strain>
    </source>
</reference>
<dbReference type="eggNOG" id="ENOG502QR6D">
    <property type="taxonomic scope" value="Eukaryota"/>
</dbReference>
<dbReference type="InterPro" id="IPR015366">
    <property type="entry name" value="S53_propep"/>
</dbReference>
<proteinExistence type="predicted"/>
<dbReference type="PROSITE" id="PS51695">
    <property type="entry name" value="SEDOLISIN"/>
    <property type="match status" value="1"/>
</dbReference>
<reference evidence="13 14" key="1">
    <citation type="journal article" date="2013" name="PLoS Genet.">
        <title>Genomic mechanisms accounting for the adaptation to parasitism in nematode-trapping fungi.</title>
        <authorList>
            <person name="Meerupati T."/>
            <person name="Andersson K.M."/>
            <person name="Friman E."/>
            <person name="Kumar D."/>
            <person name="Tunlid A."/>
            <person name="Ahren D."/>
        </authorList>
    </citation>
    <scope>NUCLEOTIDE SEQUENCE [LARGE SCALE GENOMIC DNA]</scope>
    <source>
        <strain evidence="13 14">CBS 200.50</strain>
    </source>
</reference>
<keyword evidence="8 11" id="KW-0720">Serine protease</keyword>
<evidence type="ECO:0000256" key="5">
    <source>
        <dbReference type="ARBA" id="ARBA00022670"/>
    </source>
</evidence>
<protein>
    <recommendedName>
        <fullName evidence="4">tripeptidyl-peptidase II</fullName>
        <ecNumber evidence="4">3.4.14.10</ecNumber>
    </recommendedName>
</protein>
<dbReference type="HOGENOM" id="CLU_013783_3_0_1"/>
<comment type="catalytic activity">
    <reaction evidence="1">
        <text>Release of an N-terminal tripeptide from a polypeptide.</text>
        <dbReference type="EC" id="3.4.14.10"/>
    </reaction>
</comment>
<dbReference type="CDD" id="cd11377">
    <property type="entry name" value="Pro-peptidase_S53"/>
    <property type="match status" value="1"/>
</dbReference>
<feature type="binding site" evidence="11">
    <location>
        <position position="541"/>
    </location>
    <ligand>
        <name>Ca(2+)</name>
        <dbReference type="ChEBI" id="CHEBI:29108"/>
    </ligand>
</feature>
<dbReference type="MEROPS" id="S53.010"/>
<feature type="domain" description="Peptidase S53" evidence="12">
    <location>
        <begin position="185"/>
        <end position="561"/>
    </location>
</feature>
<comment type="caution">
    <text evidence="13">The sequence shown here is derived from an EMBL/GenBank/DDBJ whole genome shotgun (WGS) entry which is preliminary data.</text>
</comment>